<keyword evidence="2" id="KW-1185">Reference proteome</keyword>
<name>A0A430AI06_9ENTE</name>
<dbReference type="RefSeq" id="WP_126821625.1">
    <property type="nucleotide sequence ID" value="NZ_JBHLWU010000001.1"/>
</dbReference>
<evidence type="ECO:0008006" key="3">
    <source>
        <dbReference type="Google" id="ProtNLM"/>
    </source>
</evidence>
<comment type="caution">
    <text evidence="1">The sequence shown here is derived from an EMBL/GenBank/DDBJ whole genome shotgun (WGS) entry which is preliminary data.</text>
</comment>
<dbReference type="AlphaFoldDB" id="A0A430AI06"/>
<dbReference type="EMBL" id="NGJZ01000001">
    <property type="protein sequence ID" value="RSU07715.1"/>
    <property type="molecule type" value="Genomic_DNA"/>
</dbReference>
<accession>A0A430AI06</accession>
<evidence type="ECO:0000313" key="1">
    <source>
        <dbReference type="EMBL" id="RSU07715.1"/>
    </source>
</evidence>
<proteinExistence type="predicted"/>
<dbReference type="Proteomes" id="UP000288669">
    <property type="component" value="Unassembled WGS sequence"/>
</dbReference>
<sequence length="73" mass="8011">MKLNELDLDLLEGIYSGKIKGAPIELVYDLYLNSAATRLQSLATQGLILLVHTDQDKTIILGITEKGIKALDK</sequence>
<gene>
    <name evidence="1" type="ORF">CBF30_00290</name>
</gene>
<protein>
    <recommendedName>
        <fullName evidence="3">MarR family transcriptional regulator</fullName>
    </recommendedName>
</protein>
<evidence type="ECO:0000313" key="2">
    <source>
        <dbReference type="Proteomes" id="UP000288669"/>
    </source>
</evidence>
<organism evidence="1 2">
    <name type="scientific">Vagococcus entomophilus</name>
    <dbReference type="NCBI Taxonomy" id="1160095"/>
    <lineage>
        <taxon>Bacteria</taxon>
        <taxon>Bacillati</taxon>
        <taxon>Bacillota</taxon>
        <taxon>Bacilli</taxon>
        <taxon>Lactobacillales</taxon>
        <taxon>Enterococcaceae</taxon>
        <taxon>Vagococcus</taxon>
    </lineage>
</organism>
<reference evidence="1 2" key="1">
    <citation type="submission" date="2017-05" db="EMBL/GenBank/DDBJ databases">
        <title>Vagococcus spp. assemblies.</title>
        <authorList>
            <person name="Gulvik C.A."/>
        </authorList>
    </citation>
    <scope>NUCLEOTIDE SEQUENCE [LARGE SCALE GENOMIC DNA]</scope>
    <source>
        <strain evidence="1 2">DSM 24756</strain>
    </source>
</reference>